<dbReference type="AlphaFoldDB" id="A0A4Z1CTY0"/>
<accession>A0A4Z1CTY0</accession>
<reference evidence="1 2" key="1">
    <citation type="submission" date="2019-04" db="EMBL/GenBank/DDBJ databases">
        <title>Streptomyces sp. nov. Bv016 isolated from bark of Buahinia variegata.</title>
        <authorList>
            <person name="Kanchanasin P."/>
            <person name="Tanasupawat S."/>
            <person name="Yuki M."/>
            <person name="Kudo T."/>
        </authorList>
    </citation>
    <scope>NUCLEOTIDE SEQUENCE [LARGE SCALE GENOMIC DNA]</scope>
    <source>
        <strain evidence="1 2">Bv016</strain>
    </source>
</reference>
<organism evidence="1 2">
    <name type="scientific">Streptomyces bauhiniae</name>
    <dbReference type="NCBI Taxonomy" id="2340725"/>
    <lineage>
        <taxon>Bacteria</taxon>
        <taxon>Bacillati</taxon>
        <taxon>Actinomycetota</taxon>
        <taxon>Actinomycetes</taxon>
        <taxon>Kitasatosporales</taxon>
        <taxon>Streptomycetaceae</taxon>
        <taxon>Streptomyces</taxon>
    </lineage>
</organism>
<evidence type="ECO:0000313" key="2">
    <source>
        <dbReference type="Proteomes" id="UP000298159"/>
    </source>
</evidence>
<evidence type="ECO:0000313" key="1">
    <source>
        <dbReference type="EMBL" id="TGN72332.1"/>
    </source>
</evidence>
<sequence>MFSDEQGDRGARPPASVIVLSVDQFEVIFQVTHQLPNFQESRLMELGCTAADRQTLIDALREIDARVAGASRVCIWLRDDEAESTVEVQISSGEVNDAGAPSTEVIATLPLRIGRRWYALAQLVVSSLGSRELFLRTGYGADEVRAAVVGLDLD</sequence>
<proteinExistence type="predicted"/>
<dbReference type="Proteomes" id="UP000298159">
    <property type="component" value="Unassembled WGS sequence"/>
</dbReference>
<protein>
    <submittedName>
        <fullName evidence="1">Uncharacterized protein</fullName>
    </submittedName>
</protein>
<dbReference type="RefSeq" id="WP_135788828.1">
    <property type="nucleotide sequence ID" value="NZ_SRRT01000012.1"/>
</dbReference>
<dbReference type="EMBL" id="SRRT01000012">
    <property type="protein sequence ID" value="TGN72332.1"/>
    <property type="molecule type" value="Genomic_DNA"/>
</dbReference>
<name>A0A4Z1CTY0_9ACTN</name>
<comment type="caution">
    <text evidence="1">The sequence shown here is derived from an EMBL/GenBank/DDBJ whole genome shotgun (WGS) entry which is preliminary data.</text>
</comment>
<keyword evidence="2" id="KW-1185">Reference proteome</keyword>
<gene>
    <name evidence="1" type="ORF">E5083_30030</name>
</gene>
<dbReference type="GeneID" id="95451815"/>